<evidence type="ECO:0000313" key="2">
    <source>
        <dbReference type="Proteomes" id="UP001500320"/>
    </source>
</evidence>
<protein>
    <submittedName>
        <fullName evidence="1">Uncharacterized protein</fullName>
    </submittedName>
</protein>
<dbReference type="Proteomes" id="UP001500320">
    <property type="component" value="Unassembled WGS sequence"/>
</dbReference>
<organism evidence="1 2">
    <name type="scientific">Planomonospora alba</name>
    <dbReference type="NCBI Taxonomy" id="161354"/>
    <lineage>
        <taxon>Bacteria</taxon>
        <taxon>Bacillati</taxon>
        <taxon>Actinomycetota</taxon>
        <taxon>Actinomycetes</taxon>
        <taxon>Streptosporangiales</taxon>
        <taxon>Streptosporangiaceae</taxon>
        <taxon>Planomonospora</taxon>
    </lineage>
</organism>
<name>A0ABP6NA34_9ACTN</name>
<proteinExistence type="predicted"/>
<evidence type="ECO:0000313" key="1">
    <source>
        <dbReference type="EMBL" id="GAA3136972.1"/>
    </source>
</evidence>
<reference evidence="2" key="1">
    <citation type="journal article" date="2019" name="Int. J. Syst. Evol. Microbiol.">
        <title>The Global Catalogue of Microorganisms (GCM) 10K type strain sequencing project: providing services to taxonomists for standard genome sequencing and annotation.</title>
        <authorList>
            <consortium name="The Broad Institute Genomics Platform"/>
            <consortium name="The Broad Institute Genome Sequencing Center for Infectious Disease"/>
            <person name="Wu L."/>
            <person name="Ma J."/>
        </authorList>
    </citation>
    <scope>NUCLEOTIDE SEQUENCE [LARGE SCALE GENOMIC DNA]</scope>
    <source>
        <strain evidence="2">JCM 9373</strain>
    </source>
</reference>
<comment type="caution">
    <text evidence="1">The sequence shown here is derived from an EMBL/GenBank/DDBJ whole genome shotgun (WGS) entry which is preliminary data.</text>
</comment>
<sequence>MGPANPYLIRATHVTEDESGVRRSEIIYPDGIEIAYRIPLPMPCAELANLPVLSGGVLYHSATDTEEDGRLYCYWSFWVPAHTTAPADWPEWKRVHGVSGSGEDGPSAGRDH</sequence>
<dbReference type="EMBL" id="BAAAUT010000021">
    <property type="protein sequence ID" value="GAA3136972.1"/>
    <property type="molecule type" value="Genomic_DNA"/>
</dbReference>
<accession>A0ABP6NA34</accession>
<keyword evidence="2" id="KW-1185">Reference proteome</keyword>
<gene>
    <name evidence="1" type="ORF">GCM10010466_29730</name>
</gene>